<dbReference type="SMART" id="SM00838">
    <property type="entry name" value="EFG_C"/>
    <property type="match status" value="1"/>
</dbReference>
<dbReference type="NCBIfam" id="TIGR00231">
    <property type="entry name" value="small_GTP"/>
    <property type="match status" value="1"/>
</dbReference>
<dbReference type="Gene3D" id="3.30.230.10">
    <property type="match status" value="1"/>
</dbReference>
<dbReference type="GO" id="GO:0005525">
    <property type="term" value="F:GTP binding"/>
    <property type="evidence" value="ECO:0007669"/>
    <property type="project" value="UniProtKB-KW"/>
</dbReference>
<dbReference type="InterPro" id="IPR014721">
    <property type="entry name" value="Ribsml_uS5_D2-typ_fold_subgr"/>
</dbReference>
<dbReference type="Gene3D" id="3.30.70.240">
    <property type="match status" value="1"/>
</dbReference>
<keyword evidence="5" id="KW-1185">Reference proteome</keyword>
<dbReference type="EMBL" id="PYSV01000003">
    <property type="protein sequence ID" value="PTA69093.1"/>
    <property type="molecule type" value="Genomic_DNA"/>
</dbReference>
<dbReference type="SUPFAM" id="SSF52540">
    <property type="entry name" value="P-loop containing nucleoside triphosphate hydrolases"/>
    <property type="match status" value="1"/>
</dbReference>
<dbReference type="SUPFAM" id="SSF50447">
    <property type="entry name" value="Translation proteins"/>
    <property type="match status" value="1"/>
</dbReference>
<reference evidence="4 5" key="1">
    <citation type="submission" date="2018-03" db="EMBL/GenBank/DDBJ databases">
        <title>Draft genome of Deinococcus sp. OD32.</title>
        <authorList>
            <person name="Wang X.-P."/>
            <person name="Du Z.-J."/>
        </authorList>
    </citation>
    <scope>NUCLEOTIDE SEQUENCE [LARGE SCALE GENOMIC DNA]</scope>
    <source>
        <strain evidence="4 5">OD32</strain>
    </source>
</reference>
<dbReference type="PRINTS" id="PR00315">
    <property type="entry name" value="ELONGATNFCT"/>
</dbReference>
<sequence>MPVRVVSLAGHSGAGKTTLAEALLFRSGAILRAGRVEDGTAHSDHTEAEKAHGFSIQTGVLRLTHAQTSVTVLDTPGYADFVREIRGGIRAADTAAVVVSALGGVEVGTERVWATADRFEMPRLIVVNKMDRERADFFAVLADLRASLKGPVAAAWLPLGQGADFAGVVNVLTGEASPPQATPPALGAALREAREALTDAIVETDDDLMARYLEGEEVGAEELQAAFWRAVHAGTLYPVLPVSAQSGVGVDVLLDLMVRGLRSARERGPLTGVDGQTREPLPDAPFSARVWRVSVDPFVGKLAYVRVWSGTLRPGDTVRNTTQGTEMRVTHLYVPGGKDLTEVPELPAGSIGVLTKLPELHAGDTLADPAHPMQYDPLWLPDPAHTLAIVPLTRADEDRLGAALARLREEDPTLVYSREPQTGEQLLSGMGEMHLNIAVEKLAALGVNVRTSPPRIPYRETIHAPCEAQGKHRKQSGGHGQYGDCRIRIEPGEGFAFRSAVVGGAIPGKYLPSIEKGVQDAMQKGSLAGYPLQDVHVTVLDGSYHDVDSSDIAFRTAGSLALKNALDGARPGLLEPVYQLRVRAPASLTGDLISDLQTRRARVQGMDTSGTVITVTATVPQAELQTYSADLRSLTGDRGAFSVKPHGYQPVPEHLARKIIEARKGELAGA</sequence>
<comment type="caution">
    <text evidence="4">The sequence shown here is derived from an EMBL/GenBank/DDBJ whole genome shotgun (WGS) entry which is preliminary data.</text>
</comment>
<gene>
    <name evidence="4" type="ORF">C8263_04705</name>
</gene>
<dbReference type="GO" id="GO:0003924">
    <property type="term" value="F:GTPase activity"/>
    <property type="evidence" value="ECO:0007669"/>
    <property type="project" value="InterPro"/>
</dbReference>
<keyword evidence="1" id="KW-0547">Nucleotide-binding</keyword>
<dbReference type="Pfam" id="PF14492">
    <property type="entry name" value="EFG_III"/>
    <property type="match status" value="1"/>
</dbReference>
<dbReference type="InterPro" id="IPR035649">
    <property type="entry name" value="EFG_V"/>
</dbReference>
<protein>
    <submittedName>
        <fullName evidence="4">Elongation factor G</fullName>
    </submittedName>
</protein>
<dbReference type="GO" id="GO:0032790">
    <property type="term" value="P:ribosome disassembly"/>
    <property type="evidence" value="ECO:0007669"/>
    <property type="project" value="TreeGrafter"/>
</dbReference>
<dbReference type="NCBIfam" id="NF009381">
    <property type="entry name" value="PRK12740.1-5"/>
    <property type="match status" value="1"/>
</dbReference>
<dbReference type="SMART" id="SM00889">
    <property type="entry name" value="EFG_IV"/>
    <property type="match status" value="1"/>
</dbReference>
<proteinExistence type="predicted"/>
<dbReference type="CDD" id="cd04088">
    <property type="entry name" value="EFG_mtEFG_II"/>
    <property type="match status" value="1"/>
</dbReference>
<dbReference type="PROSITE" id="PS51722">
    <property type="entry name" value="G_TR_2"/>
    <property type="match status" value="1"/>
</dbReference>
<dbReference type="InterPro" id="IPR041095">
    <property type="entry name" value="EFG_II"/>
</dbReference>
<dbReference type="Pfam" id="PF03764">
    <property type="entry name" value="EFG_IV"/>
    <property type="match status" value="1"/>
</dbReference>
<evidence type="ECO:0000259" key="3">
    <source>
        <dbReference type="PROSITE" id="PS51722"/>
    </source>
</evidence>
<keyword evidence="2" id="KW-0342">GTP-binding</keyword>
<dbReference type="FunFam" id="3.30.230.10:FF:000003">
    <property type="entry name" value="Elongation factor G"/>
    <property type="match status" value="1"/>
</dbReference>
<accession>A0A2T3WBH7</accession>
<organism evidence="4 5">
    <name type="scientific">Deinococcus arcticus</name>
    <dbReference type="NCBI Taxonomy" id="2136176"/>
    <lineage>
        <taxon>Bacteria</taxon>
        <taxon>Thermotogati</taxon>
        <taxon>Deinococcota</taxon>
        <taxon>Deinococci</taxon>
        <taxon>Deinococcales</taxon>
        <taxon>Deinococcaceae</taxon>
        <taxon>Deinococcus</taxon>
    </lineage>
</organism>
<dbReference type="InterPro" id="IPR005225">
    <property type="entry name" value="Small_GTP-bd"/>
</dbReference>
<dbReference type="CDD" id="cd03713">
    <property type="entry name" value="EFG_mtEFG_C"/>
    <property type="match status" value="1"/>
</dbReference>
<evidence type="ECO:0000313" key="5">
    <source>
        <dbReference type="Proteomes" id="UP000240317"/>
    </source>
</evidence>
<evidence type="ECO:0000256" key="1">
    <source>
        <dbReference type="ARBA" id="ARBA00022741"/>
    </source>
</evidence>
<dbReference type="InterPro" id="IPR000640">
    <property type="entry name" value="EFG_V-like"/>
</dbReference>
<dbReference type="InterPro" id="IPR005517">
    <property type="entry name" value="Transl_elong_EFG/EF2_IV"/>
</dbReference>
<dbReference type="OrthoDB" id="9801591at2"/>
<dbReference type="CDD" id="cd16262">
    <property type="entry name" value="EFG_III"/>
    <property type="match status" value="1"/>
</dbReference>
<dbReference type="InterPro" id="IPR027417">
    <property type="entry name" value="P-loop_NTPase"/>
</dbReference>
<dbReference type="Pfam" id="PF00009">
    <property type="entry name" value="GTP_EFTU"/>
    <property type="match status" value="1"/>
</dbReference>
<dbReference type="SUPFAM" id="SSF54211">
    <property type="entry name" value="Ribosomal protein S5 domain 2-like"/>
    <property type="match status" value="1"/>
</dbReference>
<dbReference type="Proteomes" id="UP000240317">
    <property type="component" value="Unassembled WGS sequence"/>
</dbReference>
<dbReference type="InterPro" id="IPR009000">
    <property type="entry name" value="Transl_B-barrel_sf"/>
</dbReference>
<evidence type="ECO:0000313" key="4">
    <source>
        <dbReference type="EMBL" id="PTA69093.1"/>
    </source>
</evidence>
<dbReference type="InterPro" id="IPR047872">
    <property type="entry name" value="EFG_IV"/>
</dbReference>
<dbReference type="Pfam" id="PF22042">
    <property type="entry name" value="EF-G_D2"/>
    <property type="match status" value="1"/>
</dbReference>
<dbReference type="Pfam" id="PF00679">
    <property type="entry name" value="EFG_C"/>
    <property type="match status" value="1"/>
</dbReference>
<dbReference type="PANTHER" id="PTHR43261:SF6">
    <property type="entry name" value="ELONGATION FACTOR G-LIKE PROTEIN"/>
    <property type="match status" value="1"/>
</dbReference>
<dbReference type="InterPro" id="IPR053905">
    <property type="entry name" value="EF-G-like_DII"/>
</dbReference>
<dbReference type="CDD" id="cd01434">
    <property type="entry name" value="EFG_mtEFG1_IV"/>
    <property type="match status" value="1"/>
</dbReference>
<dbReference type="InterPro" id="IPR020568">
    <property type="entry name" value="Ribosomal_Su5_D2-typ_SF"/>
</dbReference>
<dbReference type="FunFam" id="3.30.70.240:FF:000001">
    <property type="entry name" value="Elongation factor G"/>
    <property type="match status" value="1"/>
</dbReference>
<evidence type="ECO:0000256" key="2">
    <source>
        <dbReference type="ARBA" id="ARBA00023134"/>
    </source>
</evidence>
<dbReference type="CDD" id="cd04170">
    <property type="entry name" value="EF-G_bact"/>
    <property type="match status" value="1"/>
</dbReference>
<keyword evidence="4" id="KW-0648">Protein biosynthesis</keyword>
<dbReference type="Gene3D" id="3.40.50.300">
    <property type="entry name" value="P-loop containing nucleotide triphosphate hydrolases"/>
    <property type="match status" value="1"/>
</dbReference>
<dbReference type="InterPro" id="IPR000795">
    <property type="entry name" value="T_Tr_GTP-bd_dom"/>
</dbReference>
<dbReference type="AlphaFoldDB" id="A0A2T3WBH7"/>
<dbReference type="InterPro" id="IPR009022">
    <property type="entry name" value="EFG_III"/>
</dbReference>
<dbReference type="Gene3D" id="3.30.70.870">
    <property type="entry name" value="Elongation Factor G (Translational Gtpase), domain 3"/>
    <property type="match status" value="1"/>
</dbReference>
<dbReference type="RefSeq" id="WP_107136951.1">
    <property type="nucleotide sequence ID" value="NZ_PYSV01000003.1"/>
</dbReference>
<dbReference type="Gene3D" id="2.40.30.10">
    <property type="entry name" value="Translation factors"/>
    <property type="match status" value="1"/>
</dbReference>
<dbReference type="SUPFAM" id="SSF54980">
    <property type="entry name" value="EF-G C-terminal domain-like"/>
    <property type="match status" value="2"/>
</dbReference>
<dbReference type="GO" id="GO:0003746">
    <property type="term" value="F:translation elongation factor activity"/>
    <property type="evidence" value="ECO:0007669"/>
    <property type="project" value="UniProtKB-KW"/>
</dbReference>
<keyword evidence="4" id="KW-0251">Elongation factor</keyword>
<dbReference type="PANTHER" id="PTHR43261">
    <property type="entry name" value="TRANSLATION ELONGATION FACTOR G-RELATED"/>
    <property type="match status" value="1"/>
</dbReference>
<dbReference type="InterPro" id="IPR035647">
    <property type="entry name" value="EFG_III/V"/>
</dbReference>
<name>A0A2T3WBH7_9DEIO</name>
<feature type="domain" description="Tr-type G" evidence="3">
    <location>
        <begin position="1"/>
        <end position="265"/>
    </location>
</feature>